<dbReference type="GO" id="GO:0005737">
    <property type="term" value="C:cytoplasm"/>
    <property type="evidence" value="ECO:0007669"/>
    <property type="project" value="TreeGrafter"/>
</dbReference>
<keyword evidence="5 7" id="KW-0833">Ubl conjugation pathway</keyword>
<dbReference type="InterPro" id="IPR050409">
    <property type="entry name" value="E3_ubiq-protein_ligase"/>
</dbReference>
<dbReference type="Proteomes" id="UP000663881">
    <property type="component" value="Unassembled WGS sequence"/>
</dbReference>
<evidence type="ECO:0000256" key="2">
    <source>
        <dbReference type="ARBA" id="ARBA00004906"/>
    </source>
</evidence>
<evidence type="ECO:0000256" key="6">
    <source>
        <dbReference type="ARBA" id="ARBA00034494"/>
    </source>
</evidence>
<dbReference type="InterPro" id="IPR000569">
    <property type="entry name" value="HECT_dom"/>
</dbReference>
<dbReference type="PANTHER" id="PTHR11254">
    <property type="entry name" value="HECT DOMAIN UBIQUITIN-PROTEIN LIGASE"/>
    <property type="match status" value="1"/>
</dbReference>
<evidence type="ECO:0000256" key="1">
    <source>
        <dbReference type="ARBA" id="ARBA00000885"/>
    </source>
</evidence>
<gene>
    <name evidence="10" type="ORF">OKA104_LOCUS31174</name>
</gene>
<dbReference type="FunFam" id="3.90.1750.10:FF:000079">
    <property type="entry name" value="E3 ubiquitin-protein ligase"/>
    <property type="match status" value="1"/>
</dbReference>
<dbReference type="Pfam" id="PF00632">
    <property type="entry name" value="HECT"/>
    <property type="match status" value="1"/>
</dbReference>
<dbReference type="Pfam" id="PF06025">
    <property type="entry name" value="DUF913"/>
    <property type="match status" value="1"/>
</dbReference>
<dbReference type="SUPFAM" id="SSF56204">
    <property type="entry name" value="Hect, E3 ligase catalytic domain"/>
    <property type="match status" value="1"/>
</dbReference>
<keyword evidence="4" id="KW-0808">Transferase</keyword>
<feature type="region of interest" description="Disordered" evidence="8">
    <location>
        <begin position="759"/>
        <end position="784"/>
    </location>
</feature>
<evidence type="ECO:0000256" key="4">
    <source>
        <dbReference type="ARBA" id="ARBA00022679"/>
    </source>
</evidence>
<name>A0A819Q8H6_9BILA</name>
<dbReference type="InterPro" id="IPR016024">
    <property type="entry name" value="ARM-type_fold"/>
</dbReference>
<comment type="caution">
    <text evidence="10">The sequence shown here is derived from an EMBL/GenBank/DDBJ whole genome shotgun (WGS) entry which is preliminary data.</text>
</comment>
<feature type="compositionally biased region" description="Basic and acidic residues" evidence="8">
    <location>
        <begin position="775"/>
        <end position="784"/>
    </location>
</feature>
<evidence type="ECO:0000256" key="7">
    <source>
        <dbReference type="PROSITE-ProRule" id="PRU00104"/>
    </source>
</evidence>
<dbReference type="SMART" id="SM00119">
    <property type="entry name" value="HECTc"/>
    <property type="match status" value="1"/>
</dbReference>
<dbReference type="PANTHER" id="PTHR11254:SF67">
    <property type="entry name" value="E3 UBIQUITIN-PROTEIN LIGASE HUWE1"/>
    <property type="match status" value="1"/>
</dbReference>
<evidence type="ECO:0000259" key="9">
    <source>
        <dbReference type="PROSITE" id="PS50237"/>
    </source>
</evidence>
<evidence type="ECO:0000313" key="10">
    <source>
        <dbReference type="EMBL" id="CAF4024468.1"/>
    </source>
</evidence>
<dbReference type="EMBL" id="CAJOAY010003480">
    <property type="protein sequence ID" value="CAF4024468.1"/>
    <property type="molecule type" value="Genomic_DNA"/>
</dbReference>
<reference evidence="10" key="1">
    <citation type="submission" date="2021-02" db="EMBL/GenBank/DDBJ databases">
        <authorList>
            <person name="Nowell W R."/>
        </authorList>
    </citation>
    <scope>NUCLEOTIDE SEQUENCE</scope>
</reference>
<comment type="similarity">
    <text evidence="6">Belongs to the UPL family. TOM1/PTR1 subfamily.</text>
</comment>
<dbReference type="InterPro" id="IPR010309">
    <property type="entry name" value="E3_Ub_ligase_DUF908"/>
</dbReference>
<accession>A0A819Q8H6</accession>
<dbReference type="FunFam" id="3.30.2160.10:FF:000001">
    <property type="entry name" value="E3 ubiquitin-protein ligase NEDD4-like"/>
    <property type="match status" value="1"/>
</dbReference>
<evidence type="ECO:0000256" key="3">
    <source>
        <dbReference type="ARBA" id="ARBA00012485"/>
    </source>
</evidence>
<dbReference type="GO" id="GO:0000209">
    <property type="term" value="P:protein polyubiquitination"/>
    <property type="evidence" value="ECO:0007669"/>
    <property type="project" value="TreeGrafter"/>
</dbReference>
<dbReference type="EC" id="2.3.2.26" evidence="3"/>
<dbReference type="GO" id="GO:0006511">
    <property type="term" value="P:ubiquitin-dependent protein catabolic process"/>
    <property type="evidence" value="ECO:0007669"/>
    <property type="project" value="TreeGrafter"/>
</dbReference>
<evidence type="ECO:0000313" key="11">
    <source>
        <dbReference type="Proteomes" id="UP000663881"/>
    </source>
</evidence>
<dbReference type="Pfam" id="PF06012">
    <property type="entry name" value="DUF908"/>
    <property type="match status" value="1"/>
</dbReference>
<dbReference type="Gene3D" id="3.30.2160.10">
    <property type="entry name" value="Hect, E3 ligase catalytic domain"/>
    <property type="match status" value="1"/>
</dbReference>
<evidence type="ECO:0000256" key="5">
    <source>
        <dbReference type="ARBA" id="ARBA00022786"/>
    </source>
</evidence>
<comment type="catalytic activity">
    <reaction evidence="1">
        <text>S-ubiquitinyl-[E2 ubiquitin-conjugating enzyme]-L-cysteine + [acceptor protein]-L-lysine = [E2 ubiquitin-conjugating enzyme]-L-cysteine + N(6)-ubiquitinyl-[acceptor protein]-L-lysine.</text>
        <dbReference type="EC" id="2.3.2.26"/>
    </reaction>
</comment>
<dbReference type="GO" id="GO:0061630">
    <property type="term" value="F:ubiquitin protein ligase activity"/>
    <property type="evidence" value="ECO:0007669"/>
    <property type="project" value="UniProtKB-EC"/>
</dbReference>
<dbReference type="PROSITE" id="PS50237">
    <property type="entry name" value="HECT"/>
    <property type="match status" value="1"/>
</dbReference>
<comment type="caution">
    <text evidence="7">Lacks conserved residue(s) required for the propagation of feature annotation.</text>
</comment>
<comment type="pathway">
    <text evidence="2">Protein modification; protein ubiquitination.</text>
</comment>
<dbReference type="InterPro" id="IPR010314">
    <property type="entry name" value="E3_Ub_ligase_DUF913"/>
</dbReference>
<proteinExistence type="inferred from homology"/>
<organism evidence="10 11">
    <name type="scientific">Adineta steineri</name>
    <dbReference type="NCBI Taxonomy" id="433720"/>
    <lineage>
        <taxon>Eukaryota</taxon>
        <taxon>Metazoa</taxon>
        <taxon>Spiralia</taxon>
        <taxon>Gnathifera</taxon>
        <taxon>Rotifera</taxon>
        <taxon>Eurotatoria</taxon>
        <taxon>Bdelloidea</taxon>
        <taxon>Adinetida</taxon>
        <taxon>Adinetidae</taxon>
        <taxon>Adineta</taxon>
    </lineage>
</organism>
<dbReference type="Gene3D" id="3.90.1750.10">
    <property type="entry name" value="Hect, E3 ligase catalytic domains"/>
    <property type="match status" value="1"/>
</dbReference>
<evidence type="ECO:0000256" key="8">
    <source>
        <dbReference type="SAM" id="MobiDB-lite"/>
    </source>
</evidence>
<feature type="domain" description="HECT" evidence="9">
    <location>
        <begin position="1419"/>
        <end position="1634"/>
    </location>
</feature>
<protein>
    <recommendedName>
        <fullName evidence="3">HECT-type E3 ubiquitin transferase</fullName>
        <ecNumber evidence="3">2.3.2.26</ecNumber>
    </recommendedName>
</protein>
<sequence length="1634" mass="187707">MKIHRSKSKKDLSVPPIDCKLFIDNLKNCNRTELHELLKSITIWHLGKCRLYHWSDVLDMFDSILEEACIKSGTWMLNCDKQENAELKILVLDILHFTTLLIEHTYSRDLYNSIEYLTMLLQSSDVHIVLGVLSIVYVFNKRSNFITRLQLDKKQALIERITFLAETWGGRENGFDLARCCTVRNPADFPEHAKDLHFAYTVPSESSSINGLTIQTPKQIEIPNVHLAGPNAAAVMEIVLTQHTLPEDKQMKLFTHLRLAYAFPSFDQRLLCIQARLQALSILVYSAAIQEANNVLYDGLIEELVEVLNVRDSTLTDIKASVLKTLTSIIHLERTTKHPPRLQEIIEATQVNSYHGFLPALVRQCIDKLTDDSNERFSQSLSTALFSFLYHLASYETGGDALVNCGVMQSLIKVVNYYDESQDFIMFVTRAVRIIDLITTLDMTSFQTNNGLQAFVNRLEHEIAQCRKEQSFIIRIPKRNQGTPTANLDTHPPLCPSTQLDISGEHLSVTTQNSTAHLSKDMDTSEFIEENHDLILQNPIPGLTCYHQRAALLKAILNFLKKAFTEPTMADTTRHIMDSSLPNSLKHIISNVEYYGPSLFNLATDIVTSFIFQEPSQLSSLQDNGLTDVLMHALFKKDIPAARDVLASLPNIFSSLCLNARGLENFMEYKPFHKFFGIFLISKYLPTMIRRRGTIYGTASSLGTAVNKFIIQHVSLRTEVMKSIITLLEQLVELGNNPQYSCQKPESLPLTITNINVEENNRDSSVDEDDDEDDKTLSNENKSEDETISVAVPLLDYLKNIMRFVEGVIRNNPTDDHGKEFVKLGGLKSLLDILQMKNLPIDFPSSKACHCVAALCKSTFTFLLNDDQLIEIIIPNLDTILDILIDFCSNRRYDDLLLNIKKIDKIDFKSSPLSILLLMFEHPMLNKNIQLIDKLFKLLSLISQSIPANKKLVILDSYINLVGKILISKSYTQDGLEFAIIFLLNISKINQVTRNKILHLLVNHIGLLAKDVSEDIKQLLREIENYLSQKKSNISITTNDRLYDSYKNIRSNSITFMDIDSNPIQQDLQLATMIVLTSKNANQQFLLRILKVIIQLRETTKKEQLDARTCFESDVDKLTHLLDTLRQSLRSYFPSENNSTNQQNDILQPTDELANCLEQIRTRLHTILNSNTIEQRQQIFYQQDIYNLIRQFESLIKDFPQPPLSTIMITGINDFLQINPSLTPQIYEPMDLGQFLPNQQSKLSDLLNMNQLWDSLNDCLLSLAKLSDPQAVLVLQSTVEAFFLVHTADLDNENEKQKKKKKDREQREALSHLEWFSSAPTTTTSTNELPLDAQKFVKFARTHRMLLNQIVRRSTQHLSEGPFHILTDYTFILHFDIKRKYFRHELDRLKENIHGEHLAVHVRHNHVFEDSFRELSRRTPEDWKHRFYIVFDDKKGQDPDGRLREWYSLITRSMFDSNYALFMIIPGDRLTYTPSPSSHINTCHLKYFKFIGRIIAKAIFDNKYMNCYFTRSFYKHILGIPICYTDMESVDLQFYKNLVMLLQNDIEQLGLDLTFSLDASEFGENKVIDLLPNGSRIVVTNENKHEFVRLVCQERLIGCIKQQINSFLDGFYDIIPKSLISIFNEQELELLISG</sequence>
<dbReference type="SUPFAM" id="SSF48371">
    <property type="entry name" value="ARM repeat"/>
    <property type="match status" value="1"/>
</dbReference>
<dbReference type="InterPro" id="IPR035983">
    <property type="entry name" value="Hect_E3_ubiquitin_ligase"/>
</dbReference>
<dbReference type="GO" id="GO:0005634">
    <property type="term" value="C:nucleus"/>
    <property type="evidence" value="ECO:0007669"/>
    <property type="project" value="TreeGrafter"/>
</dbReference>